<gene>
    <name evidence="1" type="ORF">MLD38_026259</name>
</gene>
<accession>A0ACB9NY09</accession>
<protein>
    <submittedName>
        <fullName evidence="1">Uncharacterized protein</fullName>
    </submittedName>
</protein>
<organism evidence="1 2">
    <name type="scientific">Melastoma candidum</name>
    <dbReference type="NCBI Taxonomy" id="119954"/>
    <lineage>
        <taxon>Eukaryota</taxon>
        <taxon>Viridiplantae</taxon>
        <taxon>Streptophyta</taxon>
        <taxon>Embryophyta</taxon>
        <taxon>Tracheophyta</taxon>
        <taxon>Spermatophyta</taxon>
        <taxon>Magnoliopsida</taxon>
        <taxon>eudicotyledons</taxon>
        <taxon>Gunneridae</taxon>
        <taxon>Pentapetalae</taxon>
        <taxon>rosids</taxon>
        <taxon>malvids</taxon>
        <taxon>Myrtales</taxon>
        <taxon>Melastomataceae</taxon>
        <taxon>Melastomatoideae</taxon>
        <taxon>Melastomateae</taxon>
        <taxon>Melastoma</taxon>
    </lineage>
</organism>
<evidence type="ECO:0000313" key="1">
    <source>
        <dbReference type="EMBL" id="KAI4341547.1"/>
    </source>
</evidence>
<dbReference type="Proteomes" id="UP001057402">
    <property type="component" value="Chromosome 7"/>
</dbReference>
<keyword evidence="2" id="KW-1185">Reference proteome</keyword>
<sequence length="74" mass="8066">MKAQKIVLYHSGSIDSGRDIRHGKDALYLKFESRYGVAQLTGCNASGFQDSSLLLCLLAVESFMGKKTQSPSPN</sequence>
<dbReference type="EMBL" id="CM042886">
    <property type="protein sequence ID" value="KAI4341547.1"/>
    <property type="molecule type" value="Genomic_DNA"/>
</dbReference>
<comment type="caution">
    <text evidence="1">The sequence shown here is derived from an EMBL/GenBank/DDBJ whole genome shotgun (WGS) entry which is preliminary data.</text>
</comment>
<evidence type="ECO:0000313" key="2">
    <source>
        <dbReference type="Proteomes" id="UP001057402"/>
    </source>
</evidence>
<proteinExistence type="predicted"/>
<name>A0ACB9NY09_9MYRT</name>
<reference evidence="2" key="1">
    <citation type="journal article" date="2023" name="Front. Plant Sci.">
        <title>Chromosomal-level genome assembly of Melastoma candidum provides insights into trichome evolution.</title>
        <authorList>
            <person name="Zhong Y."/>
            <person name="Wu W."/>
            <person name="Sun C."/>
            <person name="Zou P."/>
            <person name="Liu Y."/>
            <person name="Dai S."/>
            <person name="Zhou R."/>
        </authorList>
    </citation>
    <scope>NUCLEOTIDE SEQUENCE [LARGE SCALE GENOMIC DNA]</scope>
</reference>